<name>A0A2P6P9M9_ROSCH</name>
<accession>A0A2P6P9M9</accession>
<evidence type="ECO:0000313" key="2">
    <source>
        <dbReference type="EMBL" id="PRQ18628.1"/>
    </source>
</evidence>
<evidence type="ECO:0000256" key="1">
    <source>
        <dbReference type="SAM" id="Phobius"/>
    </source>
</evidence>
<comment type="caution">
    <text evidence="2">The sequence shown here is derived from an EMBL/GenBank/DDBJ whole genome shotgun (WGS) entry which is preliminary data.</text>
</comment>
<feature type="transmembrane region" description="Helical" evidence="1">
    <location>
        <begin position="31"/>
        <end position="50"/>
    </location>
</feature>
<evidence type="ECO:0000313" key="3">
    <source>
        <dbReference type="Proteomes" id="UP000238479"/>
    </source>
</evidence>
<keyword evidence="1" id="KW-0472">Membrane</keyword>
<organism evidence="2 3">
    <name type="scientific">Rosa chinensis</name>
    <name type="common">China rose</name>
    <dbReference type="NCBI Taxonomy" id="74649"/>
    <lineage>
        <taxon>Eukaryota</taxon>
        <taxon>Viridiplantae</taxon>
        <taxon>Streptophyta</taxon>
        <taxon>Embryophyta</taxon>
        <taxon>Tracheophyta</taxon>
        <taxon>Spermatophyta</taxon>
        <taxon>Magnoliopsida</taxon>
        <taxon>eudicotyledons</taxon>
        <taxon>Gunneridae</taxon>
        <taxon>Pentapetalae</taxon>
        <taxon>rosids</taxon>
        <taxon>fabids</taxon>
        <taxon>Rosales</taxon>
        <taxon>Rosaceae</taxon>
        <taxon>Rosoideae</taxon>
        <taxon>Rosoideae incertae sedis</taxon>
        <taxon>Rosa</taxon>
    </lineage>
</organism>
<dbReference type="Proteomes" id="UP000238479">
    <property type="component" value="Chromosome 7"/>
</dbReference>
<gene>
    <name evidence="2" type="ORF">RchiOBHm_Chr7g0208151</name>
</gene>
<keyword evidence="1" id="KW-0812">Transmembrane</keyword>
<dbReference type="EMBL" id="PDCK01000045">
    <property type="protein sequence ID" value="PRQ18628.1"/>
    <property type="molecule type" value="Genomic_DNA"/>
</dbReference>
<protein>
    <submittedName>
        <fullName evidence="2">Uncharacterized protein</fullName>
    </submittedName>
</protein>
<proteinExistence type="predicted"/>
<dbReference type="AlphaFoldDB" id="A0A2P6P9M9"/>
<dbReference type="Gramene" id="PRQ18628">
    <property type="protein sequence ID" value="PRQ18628"/>
    <property type="gene ID" value="RchiOBHm_Chr7g0208151"/>
</dbReference>
<keyword evidence="1" id="KW-1133">Transmembrane helix</keyword>
<reference evidence="2 3" key="1">
    <citation type="journal article" date="2018" name="Nat. Genet.">
        <title>The Rosa genome provides new insights in the design of modern roses.</title>
        <authorList>
            <person name="Bendahmane M."/>
        </authorList>
    </citation>
    <scope>NUCLEOTIDE SEQUENCE [LARGE SCALE GENOMIC DNA]</scope>
    <source>
        <strain evidence="3">cv. Old Blush</strain>
    </source>
</reference>
<sequence length="54" mass="6389">MVRKNQSLYGKVISEILKLLLDVNSYKFEKLLWAVNFLFSSFLSFPLSLLHHFL</sequence>
<keyword evidence="3" id="KW-1185">Reference proteome</keyword>